<dbReference type="AlphaFoldDB" id="A0A542UH68"/>
<accession>A0A542UH68</accession>
<gene>
    <name evidence="2" type="ORF">FB563_3407</name>
</gene>
<feature type="transmembrane region" description="Helical" evidence="1">
    <location>
        <begin position="256"/>
        <end position="274"/>
    </location>
</feature>
<feature type="transmembrane region" description="Helical" evidence="1">
    <location>
        <begin position="120"/>
        <end position="143"/>
    </location>
</feature>
<feature type="transmembrane region" description="Helical" evidence="1">
    <location>
        <begin position="12"/>
        <end position="31"/>
    </location>
</feature>
<feature type="transmembrane region" description="Helical" evidence="1">
    <location>
        <begin position="189"/>
        <end position="210"/>
    </location>
</feature>
<keyword evidence="1" id="KW-1133">Transmembrane helix</keyword>
<feature type="transmembrane region" description="Helical" evidence="1">
    <location>
        <begin position="222"/>
        <end position="244"/>
    </location>
</feature>
<keyword evidence="3" id="KW-1185">Reference proteome</keyword>
<organism evidence="2 3">
    <name type="scientific">Streptomyces puniciscabiei</name>
    <dbReference type="NCBI Taxonomy" id="164348"/>
    <lineage>
        <taxon>Bacteria</taxon>
        <taxon>Bacillati</taxon>
        <taxon>Actinomycetota</taxon>
        <taxon>Actinomycetes</taxon>
        <taxon>Kitasatosporales</taxon>
        <taxon>Streptomycetaceae</taxon>
        <taxon>Streptomyces</taxon>
    </lineage>
</organism>
<keyword evidence="1" id="KW-0812">Transmembrane</keyword>
<feature type="transmembrane region" description="Helical" evidence="1">
    <location>
        <begin position="86"/>
        <end position="108"/>
    </location>
</feature>
<proteinExistence type="predicted"/>
<evidence type="ECO:0000313" key="2">
    <source>
        <dbReference type="EMBL" id="TQK98384.1"/>
    </source>
</evidence>
<feature type="transmembrane region" description="Helical" evidence="1">
    <location>
        <begin position="51"/>
        <end position="74"/>
    </location>
</feature>
<dbReference type="Proteomes" id="UP000318103">
    <property type="component" value="Unassembled WGS sequence"/>
</dbReference>
<evidence type="ECO:0000313" key="3">
    <source>
        <dbReference type="Proteomes" id="UP000318103"/>
    </source>
</evidence>
<reference evidence="2 3" key="1">
    <citation type="submission" date="2019-06" db="EMBL/GenBank/DDBJ databases">
        <title>Sequencing the genomes of 1000 actinobacteria strains.</title>
        <authorList>
            <person name="Klenk H.-P."/>
        </authorList>
    </citation>
    <scope>NUCLEOTIDE SEQUENCE [LARGE SCALE GENOMIC DNA]</scope>
    <source>
        <strain evidence="2 3">DSM 41929</strain>
    </source>
</reference>
<dbReference type="OrthoDB" id="5140996at2"/>
<dbReference type="STRING" id="164348.BFF78_18530"/>
<feature type="transmembrane region" description="Helical" evidence="1">
    <location>
        <begin position="294"/>
        <end position="315"/>
    </location>
</feature>
<protein>
    <submittedName>
        <fullName evidence="2">Uncharacterized protein</fullName>
    </submittedName>
</protein>
<evidence type="ECO:0000256" key="1">
    <source>
        <dbReference type="SAM" id="Phobius"/>
    </source>
</evidence>
<comment type="caution">
    <text evidence="2">The sequence shown here is derived from an EMBL/GenBank/DDBJ whole genome shotgun (WGS) entry which is preliminary data.</text>
</comment>
<dbReference type="RefSeq" id="WP_055705952.1">
    <property type="nucleotide sequence ID" value="NZ_JBPJFI010000001.1"/>
</dbReference>
<keyword evidence="1" id="KW-0472">Membrane</keyword>
<name>A0A542UH68_9ACTN</name>
<dbReference type="EMBL" id="VFNX01000001">
    <property type="protein sequence ID" value="TQK98384.1"/>
    <property type="molecule type" value="Genomic_DNA"/>
</dbReference>
<sequence length="344" mass="36082">MEHVKENGRASSAVVLASLGAAGVFEALTVLETQDKSVRAASPWQDDPYDVMVSLAQFAVPVLALVIASRLLAWRAPGGADRVRQTVRAAGAMVTLAGLTVVCEWVAVVARTPASSSGTWASVLIGGLVVTSVLTVAVAVLLVRGHRGHGPAGPWRHDWLGDAVFLCRRIPVLRRRVGPDAALWVRRRAMTVFVTLSTLAAAALTSAQAIGEGWTDPLLTGWFLVVAATSNLAFCVISNAVAGFIARPARTRPRRITEASAVAGCVAISVSTAFRDALWPVFGTGTLTSVPALAALTLGAGLVTSLVTAALLLAWSPYDFSGSRRRFGGAATHLRRPDKHRGKA</sequence>